<gene>
    <name evidence="4" type="ORF">POM88_019393</name>
</gene>
<dbReference type="Proteomes" id="UP001237642">
    <property type="component" value="Unassembled WGS sequence"/>
</dbReference>
<feature type="region of interest" description="Disordered" evidence="2">
    <location>
        <begin position="1"/>
        <end position="96"/>
    </location>
</feature>
<feature type="coiled-coil region" evidence="1">
    <location>
        <begin position="389"/>
        <end position="501"/>
    </location>
</feature>
<comment type="caution">
    <text evidence="4">The sequence shown here is derived from an EMBL/GenBank/DDBJ whole genome shotgun (WGS) entry which is preliminary data.</text>
</comment>
<evidence type="ECO:0000313" key="5">
    <source>
        <dbReference type="Proteomes" id="UP001237642"/>
    </source>
</evidence>
<evidence type="ECO:0000256" key="2">
    <source>
        <dbReference type="SAM" id="MobiDB-lite"/>
    </source>
</evidence>
<feature type="compositionally biased region" description="Basic and acidic residues" evidence="2">
    <location>
        <begin position="730"/>
        <end position="744"/>
    </location>
</feature>
<proteinExistence type="predicted"/>
<keyword evidence="1" id="KW-0175">Coiled coil</keyword>
<reference evidence="4" key="1">
    <citation type="submission" date="2023-02" db="EMBL/GenBank/DDBJ databases">
        <title>Genome of toxic invasive species Heracleum sosnowskyi carries increased number of genes despite the absence of recent whole-genome duplications.</title>
        <authorList>
            <person name="Schelkunov M."/>
            <person name="Shtratnikova V."/>
            <person name="Makarenko M."/>
            <person name="Klepikova A."/>
            <person name="Omelchenko D."/>
            <person name="Novikova G."/>
            <person name="Obukhova E."/>
            <person name="Bogdanov V."/>
            <person name="Penin A."/>
            <person name="Logacheva M."/>
        </authorList>
    </citation>
    <scope>NUCLEOTIDE SEQUENCE</scope>
    <source>
        <strain evidence="4">Hsosn_3</strain>
        <tissue evidence="4">Leaf</tissue>
    </source>
</reference>
<evidence type="ECO:0000259" key="3">
    <source>
        <dbReference type="Pfam" id="PF24670"/>
    </source>
</evidence>
<feature type="domain" description="DUF7653" evidence="3">
    <location>
        <begin position="576"/>
        <end position="706"/>
    </location>
</feature>
<name>A0AAD8IC16_9APIA</name>
<protein>
    <submittedName>
        <fullName evidence="4">Filamin A-interacting protein 1-like</fullName>
    </submittedName>
</protein>
<evidence type="ECO:0000256" key="1">
    <source>
        <dbReference type="SAM" id="Coils"/>
    </source>
</evidence>
<dbReference type="PANTHER" id="PTHR47491:SF5">
    <property type="entry name" value="CAP-GLY DOMAIN LINKER"/>
    <property type="match status" value="1"/>
</dbReference>
<organism evidence="4 5">
    <name type="scientific">Heracleum sosnowskyi</name>
    <dbReference type="NCBI Taxonomy" id="360622"/>
    <lineage>
        <taxon>Eukaryota</taxon>
        <taxon>Viridiplantae</taxon>
        <taxon>Streptophyta</taxon>
        <taxon>Embryophyta</taxon>
        <taxon>Tracheophyta</taxon>
        <taxon>Spermatophyta</taxon>
        <taxon>Magnoliopsida</taxon>
        <taxon>eudicotyledons</taxon>
        <taxon>Gunneridae</taxon>
        <taxon>Pentapetalae</taxon>
        <taxon>asterids</taxon>
        <taxon>campanulids</taxon>
        <taxon>Apiales</taxon>
        <taxon>Apiaceae</taxon>
        <taxon>Apioideae</taxon>
        <taxon>apioid superclade</taxon>
        <taxon>Tordylieae</taxon>
        <taxon>Tordyliinae</taxon>
        <taxon>Heracleum</taxon>
    </lineage>
</organism>
<dbReference type="AlphaFoldDB" id="A0AAD8IC16"/>
<evidence type="ECO:0000313" key="4">
    <source>
        <dbReference type="EMBL" id="KAK1381658.1"/>
    </source>
</evidence>
<feature type="compositionally biased region" description="Polar residues" evidence="2">
    <location>
        <begin position="713"/>
        <end position="729"/>
    </location>
</feature>
<dbReference type="PANTHER" id="PTHR47491">
    <property type="entry name" value="CAP-GLY DOMAIN LINKER"/>
    <property type="match status" value="1"/>
</dbReference>
<accession>A0AAD8IC16</accession>
<sequence>MMKKFFFGSSGSSKANSKSSSQLSNDNQVPENQRSTGTPTLKKSRTYSSGTIHESGIGQRKFSFFDNRSGSPSRSEASQNLSENRSTRCRTPTPERISRSTWLEDGTVQSSHGLEKREYVNNAVLSFESSESSSHCSSNASIKMVDRYIDGEQVQACNVLESHSSQKSQVVSGNGGGTRPPRVQYTKPVLADGVKQKPRSHSFREPKVSEQYFSTKDWVENGFEHESPRKLAKHVIERLSQSHVLPRVRSKSCVSDVPITIEDIYGEPLIESLNIDLDGSHHRKVTSFLEQNCLTENTENAEDIDVELISKYKKAEARARILSEESHEQKFLQGGGFTVPGLIQLINSLAEDRLKMAREVSSVLHDLVVERASATEELRLARTELDLTTRRLEKEKSDLQLTLEKELDRRSSEWSLKLEKFQVEEHRLRDRVRELAEQNVSLQREVSAFREKDIDSKGRITSSEQQLHDQTARMEELGDENQNLQQHIMEIQEKYKAAQEDHDCIHRNFMEKDKECKDLHKSITRMLRTCSEQEKTIIGLREGLREEIRKKTFLDNFDSQLGKLQMELMRLTGTEQTLRNEVESFRREADSLRHENISLLNRLKGSGKEDVPSVRLDQELLSRVCCLQNQGPKLLNECVQLCMTLLEHLKEKVGQSFDINQDLGTYKNGLDGQFLIESDMKLHGFKRGAENLIRSLQNASSLLQEKVRIVTAEPQSHSLTDRPGQTNDQNSKDDLRSELKADFA</sequence>
<dbReference type="Pfam" id="PF24670">
    <property type="entry name" value="DUF7653"/>
    <property type="match status" value="1"/>
</dbReference>
<dbReference type="InterPro" id="IPR056070">
    <property type="entry name" value="DUF7653"/>
</dbReference>
<keyword evidence="5" id="KW-1185">Reference proteome</keyword>
<feature type="coiled-coil region" evidence="1">
    <location>
        <begin position="568"/>
        <end position="602"/>
    </location>
</feature>
<dbReference type="EMBL" id="JAUIZM010000005">
    <property type="protein sequence ID" value="KAK1381658.1"/>
    <property type="molecule type" value="Genomic_DNA"/>
</dbReference>
<feature type="region of interest" description="Disordered" evidence="2">
    <location>
        <begin position="713"/>
        <end position="744"/>
    </location>
</feature>
<feature type="compositionally biased region" description="Low complexity" evidence="2">
    <location>
        <begin position="1"/>
        <end position="21"/>
    </location>
</feature>
<feature type="compositionally biased region" description="Polar residues" evidence="2">
    <location>
        <begin position="66"/>
        <end position="84"/>
    </location>
</feature>
<reference evidence="4" key="2">
    <citation type="submission" date="2023-05" db="EMBL/GenBank/DDBJ databases">
        <authorList>
            <person name="Schelkunov M.I."/>
        </authorList>
    </citation>
    <scope>NUCLEOTIDE SEQUENCE</scope>
    <source>
        <strain evidence="4">Hsosn_3</strain>
        <tissue evidence="4">Leaf</tissue>
    </source>
</reference>
<feature type="compositionally biased region" description="Polar residues" evidence="2">
    <location>
        <begin position="22"/>
        <end position="52"/>
    </location>
</feature>